<evidence type="ECO:0000313" key="2">
    <source>
        <dbReference type="Proteomes" id="UP000697472"/>
    </source>
</evidence>
<gene>
    <name evidence="1" type="ORF">JOC28_000725</name>
</gene>
<sequence>MMKRLLLYVHFNKYNRLSQHVLYQLEEMRPLFTKLVFISNSQLSQDDQNLLFDKGLIDDFIQRENKGFDFAAWRDGMNHVGFDQIKTYDSVTVMNDTCFGPLWDMAPLYHKYEADESTDFWGMTNNRETAKSRHTQGFREHLQSYYMVFKSPAIKSSAFSNFWQNVVDFDNVQDVIDHYETQVTTTLLDAGYHYKAVFDTTKEDASHLLHADFSYYHPTAILEHRVPFIKVKTIDANQHITPYILNHITEISSYPVDLIVSHMSDINYPDFKYLLARKYLDKSKALVTVSGKIAVHLHVFYVDLLQEFLDAFKAFHFDYDLFITTDNSEKEADIEAILIENNQSARVFVTGNVGRDVLPMLKLKEYLEAYDYVGHFHTKKSKEADFWAGESWRKELIDMLVKPADAILASMEDQSDLGLVIADIPTFFRFNKIVDAWNENQIAPAMNDLWQKMGMTKSIDFNSLHTFVMSYGTYVWFKYDALKPLFDLNLSEEEVPAEPLPQNSVLHAIERLLIYIAWNGHYDFRISQNPVALTPFIDNKLLNERGDTAPHTFVDFNHLGGIKGALKYIVIGPARAVKYIVKRSLEKVKS</sequence>
<keyword evidence="1" id="KW-0328">Glycosyltransferase</keyword>
<organism evidence="1 2">
    <name type="scientific">Streptococcus loxodontisalivarius</name>
    <dbReference type="NCBI Taxonomy" id="1349415"/>
    <lineage>
        <taxon>Bacteria</taxon>
        <taxon>Bacillati</taxon>
        <taxon>Bacillota</taxon>
        <taxon>Bacilli</taxon>
        <taxon>Lactobacillales</taxon>
        <taxon>Streptococcaceae</taxon>
        <taxon>Streptococcus</taxon>
    </lineage>
</organism>
<accession>A0ABS2PR62</accession>
<dbReference type="EC" id="2.4.1.-" evidence="1"/>
<keyword evidence="2" id="KW-1185">Reference proteome</keyword>
<comment type="caution">
    <text evidence="1">The sequence shown here is derived from an EMBL/GenBank/DDBJ whole genome shotgun (WGS) entry which is preliminary data.</text>
</comment>
<proteinExistence type="predicted"/>
<dbReference type="InterPro" id="IPR007739">
    <property type="entry name" value="RgpF"/>
</dbReference>
<keyword evidence="1" id="KW-0808">Transferase</keyword>
<reference evidence="1 2" key="1">
    <citation type="submission" date="2021-01" db="EMBL/GenBank/DDBJ databases">
        <title>Genomic Encyclopedia of Type Strains, Phase IV (KMG-IV): sequencing the most valuable type-strain genomes for metagenomic binning, comparative biology and taxonomic classification.</title>
        <authorList>
            <person name="Goeker M."/>
        </authorList>
    </citation>
    <scope>NUCLEOTIDE SEQUENCE [LARGE SCALE GENOMIC DNA]</scope>
    <source>
        <strain evidence="1 2">DSM 27382</strain>
    </source>
</reference>
<protein>
    <submittedName>
        <fullName evidence="1">Rhamnosyltransferase</fullName>
        <ecNumber evidence="1">2.4.1.-</ecNumber>
    </submittedName>
</protein>
<dbReference type="Proteomes" id="UP000697472">
    <property type="component" value="Unassembled WGS sequence"/>
</dbReference>
<dbReference type="GO" id="GO:0016757">
    <property type="term" value="F:glycosyltransferase activity"/>
    <property type="evidence" value="ECO:0007669"/>
    <property type="project" value="UniProtKB-KW"/>
</dbReference>
<evidence type="ECO:0000313" key="1">
    <source>
        <dbReference type="EMBL" id="MBM7642428.1"/>
    </source>
</evidence>
<name>A0ABS2PR62_9STRE</name>
<dbReference type="Pfam" id="PF05045">
    <property type="entry name" value="RgpF"/>
    <property type="match status" value="1"/>
</dbReference>
<dbReference type="EMBL" id="JAFBEH010000011">
    <property type="protein sequence ID" value="MBM7642428.1"/>
    <property type="molecule type" value="Genomic_DNA"/>
</dbReference>